<feature type="region of interest" description="Disordered" evidence="1">
    <location>
        <begin position="67"/>
        <end position="121"/>
    </location>
</feature>
<dbReference type="EMBL" id="JAUSUD010000016">
    <property type="protein sequence ID" value="MDQ0231941.1"/>
    <property type="molecule type" value="Genomic_DNA"/>
</dbReference>
<dbReference type="Proteomes" id="UP001234495">
    <property type="component" value="Unassembled WGS sequence"/>
</dbReference>
<keyword evidence="2" id="KW-1133">Transmembrane helix</keyword>
<organism evidence="3 4">
    <name type="scientific">Metabacillus malikii</name>
    <dbReference type="NCBI Taxonomy" id="1504265"/>
    <lineage>
        <taxon>Bacteria</taxon>
        <taxon>Bacillati</taxon>
        <taxon>Bacillota</taxon>
        <taxon>Bacilli</taxon>
        <taxon>Bacillales</taxon>
        <taxon>Bacillaceae</taxon>
        <taxon>Metabacillus</taxon>
    </lineage>
</organism>
<dbReference type="RefSeq" id="WP_307343737.1">
    <property type="nucleotide sequence ID" value="NZ_JAUSUD010000016.1"/>
</dbReference>
<keyword evidence="2" id="KW-0812">Transmembrane</keyword>
<reference evidence="3 4" key="1">
    <citation type="submission" date="2023-07" db="EMBL/GenBank/DDBJ databases">
        <title>Genomic Encyclopedia of Type Strains, Phase IV (KMG-IV): sequencing the most valuable type-strain genomes for metagenomic binning, comparative biology and taxonomic classification.</title>
        <authorList>
            <person name="Goeker M."/>
        </authorList>
    </citation>
    <scope>NUCLEOTIDE SEQUENCE [LARGE SCALE GENOMIC DNA]</scope>
    <source>
        <strain evidence="3 4">DSM 29005</strain>
    </source>
</reference>
<feature type="transmembrane region" description="Helical" evidence="2">
    <location>
        <begin position="9"/>
        <end position="27"/>
    </location>
</feature>
<protein>
    <submittedName>
        <fullName evidence="3">ABC-type multidrug transport system fused ATPase/permease subunit</fullName>
    </submittedName>
</protein>
<evidence type="ECO:0000256" key="2">
    <source>
        <dbReference type="SAM" id="Phobius"/>
    </source>
</evidence>
<evidence type="ECO:0000313" key="3">
    <source>
        <dbReference type="EMBL" id="MDQ0231941.1"/>
    </source>
</evidence>
<evidence type="ECO:0000256" key="1">
    <source>
        <dbReference type="SAM" id="MobiDB-lite"/>
    </source>
</evidence>
<evidence type="ECO:0000313" key="4">
    <source>
        <dbReference type="Proteomes" id="UP001234495"/>
    </source>
</evidence>
<keyword evidence="2" id="KW-0472">Membrane</keyword>
<feature type="transmembrane region" description="Helical" evidence="2">
    <location>
        <begin position="33"/>
        <end position="50"/>
    </location>
</feature>
<feature type="compositionally biased region" description="Polar residues" evidence="1">
    <location>
        <begin position="75"/>
        <end position="95"/>
    </location>
</feature>
<sequence>MNQRVMKGIILAIIILGVIGVLLNPMWLVRQVAFIAVVGGIIYLAYRFYAKRKLGKEYSSYMRAAKQSKRRYNEQKTPVQNVRSFSQARKTISTSAKKKKQPSHLTVIEGKKGKKKNRAHF</sequence>
<keyword evidence="4" id="KW-1185">Reference proteome</keyword>
<comment type="caution">
    <text evidence="3">The sequence shown here is derived from an EMBL/GenBank/DDBJ whole genome shotgun (WGS) entry which is preliminary data.</text>
</comment>
<dbReference type="NCBIfam" id="NF041554">
    <property type="entry name" value="SA1362_fam"/>
    <property type="match status" value="1"/>
</dbReference>
<feature type="compositionally biased region" description="Basic residues" evidence="1">
    <location>
        <begin position="112"/>
        <end position="121"/>
    </location>
</feature>
<gene>
    <name evidence="3" type="ORF">J2S19_003226</name>
</gene>
<accession>A0ABT9ZI30</accession>
<name>A0ABT9ZI30_9BACI</name>
<proteinExistence type="predicted"/>
<dbReference type="InterPro" id="IPR048110">
    <property type="entry name" value="SA1362/YqhP-like"/>
</dbReference>